<reference evidence="2 3" key="1">
    <citation type="submission" date="2020-08" db="EMBL/GenBank/DDBJ databases">
        <title>Genomic Encyclopedia of Type Strains, Phase IV (KMG-IV): sequencing the most valuable type-strain genomes for metagenomic binning, comparative biology and taxonomic classification.</title>
        <authorList>
            <person name="Goeker M."/>
        </authorList>
    </citation>
    <scope>NUCLEOTIDE SEQUENCE [LARGE SCALE GENOMIC DNA]</scope>
    <source>
        <strain evidence="2 3">DSM 100694</strain>
    </source>
</reference>
<comment type="caution">
    <text evidence="2">The sequence shown here is derived from an EMBL/GenBank/DDBJ whole genome shotgun (WGS) entry which is preliminary data.</text>
</comment>
<evidence type="ECO:0000313" key="3">
    <source>
        <dbReference type="Proteomes" id="UP000585970"/>
    </source>
</evidence>
<keyword evidence="1" id="KW-0472">Membrane</keyword>
<keyword evidence="1" id="KW-1133">Transmembrane helix</keyword>
<dbReference type="EMBL" id="JACIFE010000003">
    <property type="protein sequence ID" value="MBB4076296.1"/>
    <property type="molecule type" value="Genomic_DNA"/>
</dbReference>
<accession>A0A840E568</accession>
<name>A0A840E568_9HYPH</name>
<feature type="transmembrane region" description="Helical" evidence="1">
    <location>
        <begin position="16"/>
        <end position="35"/>
    </location>
</feature>
<keyword evidence="3" id="KW-1185">Reference proteome</keyword>
<dbReference type="AlphaFoldDB" id="A0A840E568"/>
<sequence length="37" mass="4219">MRDGADLLLHKQKDGTAQWIFGGIAFMVGSVKWAWKR</sequence>
<gene>
    <name evidence="2" type="ORF">GGR08_000589</name>
</gene>
<evidence type="ECO:0000256" key="1">
    <source>
        <dbReference type="SAM" id="Phobius"/>
    </source>
</evidence>
<dbReference type="Proteomes" id="UP000585970">
    <property type="component" value="Unassembled WGS sequence"/>
</dbReference>
<keyword evidence="1" id="KW-0812">Transmembrane</keyword>
<organism evidence="2 3">
    <name type="scientific">Bartonella fuyuanensis</name>
    <dbReference type="NCBI Taxonomy" id="1460968"/>
    <lineage>
        <taxon>Bacteria</taxon>
        <taxon>Pseudomonadati</taxon>
        <taxon>Pseudomonadota</taxon>
        <taxon>Alphaproteobacteria</taxon>
        <taxon>Hyphomicrobiales</taxon>
        <taxon>Bartonellaceae</taxon>
        <taxon>Bartonella</taxon>
    </lineage>
</organism>
<protein>
    <submittedName>
        <fullName evidence="2">Uncharacterized protein</fullName>
    </submittedName>
</protein>
<evidence type="ECO:0000313" key="2">
    <source>
        <dbReference type="EMBL" id="MBB4076296.1"/>
    </source>
</evidence>
<proteinExistence type="predicted"/>